<accession>A0A9P7H6Z9</accession>
<feature type="region of interest" description="Disordered" evidence="1">
    <location>
        <begin position="1"/>
        <end position="94"/>
    </location>
</feature>
<name>A0A9P7H6Z9_9HYPO</name>
<protein>
    <submittedName>
        <fullName evidence="2">Uncharacterized protein</fullName>
    </submittedName>
</protein>
<organism evidence="2 3">
    <name type="scientific">Fusarium avenaceum</name>
    <dbReference type="NCBI Taxonomy" id="40199"/>
    <lineage>
        <taxon>Eukaryota</taxon>
        <taxon>Fungi</taxon>
        <taxon>Dikarya</taxon>
        <taxon>Ascomycota</taxon>
        <taxon>Pezizomycotina</taxon>
        <taxon>Sordariomycetes</taxon>
        <taxon>Hypocreomycetidae</taxon>
        <taxon>Hypocreales</taxon>
        <taxon>Nectriaceae</taxon>
        <taxon>Fusarium</taxon>
        <taxon>Fusarium tricinctum species complex</taxon>
    </lineage>
</organism>
<evidence type="ECO:0000313" key="2">
    <source>
        <dbReference type="EMBL" id="KAG5659472.1"/>
    </source>
</evidence>
<comment type="caution">
    <text evidence="2">The sequence shown here is derived from an EMBL/GenBank/DDBJ whole genome shotgun (WGS) entry which is preliminary data.</text>
</comment>
<reference evidence="2" key="1">
    <citation type="submission" date="2021-04" db="EMBL/GenBank/DDBJ databases">
        <title>Draft genome of Fusarium avenaceum strain F156N33, isolated from an atmospheric sample in Virginia.</title>
        <authorList>
            <person name="Yang S."/>
            <person name="Vinatzer B.A."/>
            <person name="Coleman J."/>
        </authorList>
    </citation>
    <scope>NUCLEOTIDE SEQUENCE</scope>
    <source>
        <strain evidence="2">F156N33</strain>
    </source>
</reference>
<feature type="compositionally biased region" description="Basic and acidic residues" evidence="1">
    <location>
        <begin position="70"/>
        <end position="92"/>
    </location>
</feature>
<gene>
    <name evidence="2" type="ORF">KAF25_002031</name>
</gene>
<evidence type="ECO:0000256" key="1">
    <source>
        <dbReference type="SAM" id="MobiDB-lite"/>
    </source>
</evidence>
<evidence type="ECO:0000313" key="3">
    <source>
        <dbReference type="Proteomes" id="UP000782241"/>
    </source>
</evidence>
<proteinExistence type="predicted"/>
<dbReference type="Proteomes" id="UP000782241">
    <property type="component" value="Unassembled WGS sequence"/>
</dbReference>
<dbReference type="EMBL" id="JAGPUO010000011">
    <property type="protein sequence ID" value="KAG5659472.1"/>
    <property type="molecule type" value="Genomic_DNA"/>
</dbReference>
<sequence length="352" mass="38840">MHIHGQSNEMAKNTSLVQNGDETTQKAGGYSDQGHKKHRPDTQQHQRSSTWPAIRKRARRADSDGSQDDDDRKEPGPGDPYKKRGLDSEKTPKFACPFFKNNPSRYAEERACWSIYTGGTAFQITSVPDYEPEEKGLSVLPSEAVAEEIFRNNLQETLPKWILEDSTIIDSIMRGSISAFNKTFTAIHGQGTSLLPDASTLEATTSSTAATAAIDRQLPVSDEARKTALVDDTSLPSLMTPEDDYMAPRSFNGHYNHYIQSLMHQQTSGDKAETTEPPVQPPTYIGSWQPGSLPPPFPSLAAYGPSLTPQDDWSFQGITMGFGQQRDGWAVELAHLSSSTSGQQDKNIFDLE</sequence>
<keyword evidence="3" id="KW-1185">Reference proteome</keyword>
<feature type="compositionally biased region" description="Polar residues" evidence="1">
    <location>
        <begin position="1"/>
        <end position="26"/>
    </location>
</feature>
<dbReference type="AlphaFoldDB" id="A0A9P7H6Z9"/>